<organism evidence="2 3">
    <name type="scientific">Bacillus sonorensis</name>
    <dbReference type="NCBI Taxonomy" id="119858"/>
    <lineage>
        <taxon>Bacteria</taxon>
        <taxon>Bacillati</taxon>
        <taxon>Bacillota</taxon>
        <taxon>Bacilli</taxon>
        <taxon>Bacillales</taxon>
        <taxon>Bacillaceae</taxon>
        <taxon>Bacillus</taxon>
    </lineage>
</organism>
<dbReference type="PANTHER" id="PTHR37814:SF1">
    <property type="entry name" value="MEMBRANE PROTEIN"/>
    <property type="match status" value="1"/>
</dbReference>
<feature type="transmembrane region" description="Helical" evidence="1">
    <location>
        <begin position="313"/>
        <end position="332"/>
    </location>
</feature>
<feature type="transmembrane region" description="Helical" evidence="1">
    <location>
        <begin position="134"/>
        <end position="152"/>
    </location>
</feature>
<feature type="transmembrane region" description="Helical" evidence="1">
    <location>
        <begin position="338"/>
        <end position="356"/>
    </location>
</feature>
<feature type="transmembrane region" description="Helical" evidence="1">
    <location>
        <begin position="159"/>
        <end position="181"/>
    </location>
</feature>
<gene>
    <name evidence="2" type="ORF">S101395_03387</name>
</gene>
<evidence type="ECO:0000313" key="2">
    <source>
        <dbReference type="EMBL" id="ASB89894.1"/>
    </source>
</evidence>
<keyword evidence="1" id="KW-0812">Transmembrane</keyword>
<keyword evidence="1" id="KW-0472">Membrane</keyword>
<dbReference type="PANTHER" id="PTHR37814">
    <property type="entry name" value="CONSERVED MEMBRANE PROTEIN"/>
    <property type="match status" value="1"/>
</dbReference>
<feature type="transmembrane region" description="Helical" evidence="1">
    <location>
        <begin position="104"/>
        <end position="128"/>
    </location>
</feature>
<evidence type="ECO:0000256" key="1">
    <source>
        <dbReference type="SAM" id="Phobius"/>
    </source>
</evidence>
<dbReference type="InterPro" id="IPR038728">
    <property type="entry name" value="YkvI-like"/>
</dbReference>
<dbReference type="Proteomes" id="UP000196877">
    <property type="component" value="Chromosome"/>
</dbReference>
<feature type="transmembrane region" description="Helical" evidence="1">
    <location>
        <begin position="280"/>
        <end position="301"/>
    </location>
</feature>
<keyword evidence="3" id="KW-1185">Reference proteome</keyword>
<accession>A0ABN5AKN1</accession>
<name>A0ABN5AKN1_9BACI</name>
<proteinExistence type="predicted"/>
<reference evidence="2 3" key="1">
    <citation type="submission" date="2017-06" db="EMBL/GenBank/DDBJ databases">
        <title>Genome sequence of Bacillus sonorensis strain SRCM101395.</title>
        <authorList>
            <person name="Cho S.H."/>
        </authorList>
    </citation>
    <scope>NUCLEOTIDE SEQUENCE [LARGE SCALE GENOMIC DNA]</scope>
    <source>
        <strain evidence="2 3">SRCM101395</strain>
    </source>
</reference>
<sequence>MMEKGNLRKSRFILRGRNMSQTRGSAFQLAFVYVGTVVGAGFATGREIVEFFLRFGWAGLAGIFISGLMFTCLGAKIMLISVRINARSYQELNKFLFGQTLGKFVNGFMLMVLLGVTSVMLSGAGAIFKEQLGLSSQAGMLVTVALSLFVTMSGVKGIFSVNVIVVPLLVFFSLIVLFDSFIFRGPSVHELPGFSARPDWIVSAVSYGAFNLSLAQAVLVPIASELKSERLIKRGAFIGGSMLTLVLIASFLSLSTLPNVLLYEIPMAQVVYIVQHSVHVIYLFIIFGEVFTSVIGNLYGLEKQINEYIHIKSLYIFILILLTVYLTGQIGYGKLISTIYPLFGQLSLVFIFFLIIKKLPNR</sequence>
<feature type="transmembrane region" description="Helical" evidence="1">
    <location>
        <begin position="55"/>
        <end position="84"/>
    </location>
</feature>
<dbReference type="EMBL" id="CP021920">
    <property type="protein sequence ID" value="ASB89894.1"/>
    <property type="molecule type" value="Genomic_DNA"/>
</dbReference>
<feature type="transmembrane region" description="Helical" evidence="1">
    <location>
        <begin position="235"/>
        <end position="260"/>
    </location>
</feature>
<feature type="transmembrane region" description="Helical" evidence="1">
    <location>
        <begin position="201"/>
        <end position="223"/>
    </location>
</feature>
<protein>
    <submittedName>
        <fullName evidence="2">Membrane protein YkvI</fullName>
    </submittedName>
</protein>
<evidence type="ECO:0000313" key="3">
    <source>
        <dbReference type="Proteomes" id="UP000196877"/>
    </source>
</evidence>
<keyword evidence="1" id="KW-1133">Transmembrane helix</keyword>